<dbReference type="EMBL" id="JACHHB010000017">
    <property type="protein sequence ID" value="MBB5174820.1"/>
    <property type="molecule type" value="Genomic_DNA"/>
</dbReference>
<proteinExistence type="predicted"/>
<name>A0A840QTZ4_9BACI</name>
<evidence type="ECO:0000313" key="2">
    <source>
        <dbReference type="Proteomes" id="UP000551878"/>
    </source>
</evidence>
<comment type="caution">
    <text evidence="1">The sequence shown here is derived from an EMBL/GenBank/DDBJ whole genome shotgun (WGS) entry which is preliminary data.</text>
</comment>
<dbReference type="Proteomes" id="UP000551878">
    <property type="component" value="Unassembled WGS sequence"/>
</dbReference>
<keyword evidence="2" id="KW-1185">Reference proteome</keyword>
<gene>
    <name evidence="1" type="ORF">HNQ41_003043</name>
</gene>
<dbReference type="RefSeq" id="WP_184665226.1">
    <property type="nucleotide sequence ID" value="NZ_JACHHB010000017.1"/>
</dbReference>
<protein>
    <submittedName>
        <fullName evidence="1">Uncharacterized protein</fullName>
    </submittedName>
</protein>
<reference evidence="1 2" key="1">
    <citation type="submission" date="2020-08" db="EMBL/GenBank/DDBJ databases">
        <title>Genomic Encyclopedia of Type Strains, Phase IV (KMG-IV): sequencing the most valuable type-strain genomes for metagenomic binning, comparative biology and taxonomic classification.</title>
        <authorList>
            <person name="Goeker M."/>
        </authorList>
    </citation>
    <scope>NUCLEOTIDE SEQUENCE [LARGE SCALE GENOMIC DNA]</scope>
    <source>
        <strain evidence="1 2">DSM 24696</strain>
    </source>
</reference>
<accession>A0A840QTZ4</accession>
<dbReference type="AlphaFoldDB" id="A0A840QTZ4"/>
<organism evidence="1 2">
    <name type="scientific">Texcoconibacillus texcoconensis</name>
    <dbReference type="NCBI Taxonomy" id="1095777"/>
    <lineage>
        <taxon>Bacteria</taxon>
        <taxon>Bacillati</taxon>
        <taxon>Bacillota</taxon>
        <taxon>Bacilli</taxon>
        <taxon>Bacillales</taxon>
        <taxon>Bacillaceae</taxon>
        <taxon>Texcoconibacillus</taxon>
    </lineage>
</organism>
<sequence length="181" mass="20884">MFSVNLTYKDRIQMLPIMRFHHFRFQDNRYVCHVENEGRSFTIEAIHLAEEKKVIISFPKALSLQALQTVNETISLIAEQLQAEVDDQETKLGYIENGQPVYIYHNFRQWVPYLTDAKYRSLKGQHVDVYNAGVHLISGLLTEVDIQAHEQSVTIQSLTLITTEGEETLYGDALQLEAKEL</sequence>
<evidence type="ECO:0000313" key="1">
    <source>
        <dbReference type="EMBL" id="MBB5174820.1"/>
    </source>
</evidence>